<dbReference type="EMBL" id="FWWU01000009">
    <property type="protein sequence ID" value="SMB89003.1"/>
    <property type="molecule type" value="Genomic_DNA"/>
</dbReference>
<keyword evidence="6" id="KW-1185">Reference proteome</keyword>
<accession>A0A1W1V6Q5</accession>
<feature type="signal peptide" evidence="3">
    <location>
        <begin position="1"/>
        <end position="42"/>
    </location>
</feature>
<dbReference type="PANTHER" id="PTHR43343">
    <property type="entry name" value="PEPTIDASE S12"/>
    <property type="match status" value="1"/>
</dbReference>
<dbReference type="PANTHER" id="PTHR43343:SF3">
    <property type="entry name" value="PROTEASE DO-LIKE 8, CHLOROPLASTIC"/>
    <property type="match status" value="1"/>
</dbReference>
<evidence type="ECO:0000256" key="2">
    <source>
        <dbReference type="ARBA" id="ARBA00022801"/>
    </source>
</evidence>
<name>A0A1W1V6Q5_9DEIO</name>
<dbReference type="STRING" id="695939.SAMN00790413_00235"/>
<dbReference type="PROSITE" id="PS50106">
    <property type="entry name" value="PDZ"/>
    <property type="match status" value="1"/>
</dbReference>
<keyword evidence="3" id="KW-0732">Signal</keyword>
<dbReference type="SUPFAM" id="SSF50494">
    <property type="entry name" value="Trypsin-like serine proteases"/>
    <property type="match status" value="1"/>
</dbReference>
<dbReference type="InterPro" id="IPR009003">
    <property type="entry name" value="Peptidase_S1_PA"/>
</dbReference>
<protein>
    <submittedName>
        <fullName evidence="5">Serine protease, S1-C subfamily, contains C-terminal PDZ domain</fullName>
    </submittedName>
</protein>
<dbReference type="InterPro" id="IPR036034">
    <property type="entry name" value="PDZ_sf"/>
</dbReference>
<evidence type="ECO:0000256" key="1">
    <source>
        <dbReference type="ARBA" id="ARBA00022670"/>
    </source>
</evidence>
<keyword evidence="2" id="KW-0378">Hydrolase</keyword>
<dbReference type="InterPro" id="IPR051201">
    <property type="entry name" value="Chloro_Bact_Ser_Proteases"/>
</dbReference>
<dbReference type="Pfam" id="PF13365">
    <property type="entry name" value="Trypsin_2"/>
    <property type="match status" value="1"/>
</dbReference>
<dbReference type="SUPFAM" id="SSF50156">
    <property type="entry name" value="PDZ domain-like"/>
    <property type="match status" value="1"/>
</dbReference>
<dbReference type="InterPro" id="IPR001940">
    <property type="entry name" value="Peptidase_S1C"/>
</dbReference>
<dbReference type="Proteomes" id="UP000192582">
    <property type="component" value="Unassembled WGS sequence"/>
</dbReference>
<dbReference type="Pfam" id="PF13180">
    <property type="entry name" value="PDZ_2"/>
    <property type="match status" value="1"/>
</dbReference>
<evidence type="ECO:0000313" key="6">
    <source>
        <dbReference type="Proteomes" id="UP000192582"/>
    </source>
</evidence>
<dbReference type="SMART" id="SM00228">
    <property type="entry name" value="PDZ"/>
    <property type="match status" value="1"/>
</dbReference>
<dbReference type="Gene3D" id="2.30.42.10">
    <property type="match status" value="1"/>
</dbReference>
<reference evidence="5 6" key="1">
    <citation type="submission" date="2017-04" db="EMBL/GenBank/DDBJ databases">
        <authorList>
            <person name="Afonso C.L."/>
            <person name="Miller P.J."/>
            <person name="Scott M.A."/>
            <person name="Spackman E."/>
            <person name="Goraichik I."/>
            <person name="Dimitrov K.M."/>
            <person name="Suarez D.L."/>
            <person name="Swayne D.E."/>
        </authorList>
    </citation>
    <scope>NUCLEOTIDE SEQUENCE [LARGE SCALE GENOMIC DNA]</scope>
    <source>
        <strain evidence="5 6">KR-140</strain>
    </source>
</reference>
<evidence type="ECO:0000313" key="5">
    <source>
        <dbReference type="EMBL" id="SMB89003.1"/>
    </source>
</evidence>
<dbReference type="Gene3D" id="2.40.10.120">
    <property type="match status" value="1"/>
</dbReference>
<dbReference type="AlphaFoldDB" id="A0A1W1V6Q5"/>
<organism evidence="5 6">
    <name type="scientific">Deinococcus hopiensis KR-140</name>
    <dbReference type="NCBI Taxonomy" id="695939"/>
    <lineage>
        <taxon>Bacteria</taxon>
        <taxon>Thermotogati</taxon>
        <taxon>Deinococcota</taxon>
        <taxon>Deinococci</taxon>
        <taxon>Deinococcales</taxon>
        <taxon>Deinococcaceae</taxon>
        <taxon>Deinococcus</taxon>
    </lineage>
</organism>
<feature type="domain" description="PDZ" evidence="4">
    <location>
        <begin position="310"/>
        <end position="379"/>
    </location>
</feature>
<feature type="chain" id="PRO_5010704163" evidence="3">
    <location>
        <begin position="43"/>
        <end position="396"/>
    </location>
</feature>
<proteinExistence type="predicted"/>
<dbReference type="GO" id="GO:0004252">
    <property type="term" value="F:serine-type endopeptidase activity"/>
    <property type="evidence" value="ECO:0007669"/>
    <property type="project" value="InterPro"/>
</dbReference>
<evidence type="ECO:0000259" key="4">
    <source>
        <dbReference type="PROSITE" id="PS50106"/>
    </source>
</evidence>
<keyword evidence="1 5" id="KW-0645">Protease</keyword>
<sequence length="396" mass="41587">MSGVKRHRLERMNAIRLAASRGLALTLSLLLTAGAQTTPSAAATPGLKSKIQTQEPAKIAPKALSAAEASALRALFQKLRPATLRLEDCPPTNCSDPGGVGTGFLIGDGYALTAYHVVAGSKTLSAQTLDKKRYAVEVVGYDEQADIALLRVNVPGATPFMPLAARGPVIGDPLLGIGNGGGAFLTSKTGRLIGLNADAGRADFPPGTLEMNAPLVPGDSGGPILNAQGEVVGVVSYIRVRGEDNTPDSFAVPITREDARIASFRQGVKRNAPMIGIGLNLPGELQGVSALPAEHFADFSKYFDLGETPGAFFTDVTKNSPAARAGLQPLNYDANGKRLSGDIVTAVNGQRVTNFSDFQYAVRRYQPGDTVTLTVLREGKEIQIKLTLVPSTQVRS</sequence>
<dbReference type="GO" id="GO:0006508">
    <property type="term" value="P:proteolysis"/>
    <property type="evidence" value="ECO:0007669"/>
    <property type="project" value="UniProtKB-KW"/>
</dbReference>
<evidence type="ECO:0000256" key="3">
    <source>
        <dbReference type="SAM" id="SignalP"/>
    </source>
</evidence>
<dbReference type="InterPro" id="IPR001478">
    <property type="entry name" value="PDZ"/>
</dbReference>
<gene>
    <name evidence="5" type="ORF">SAMN00790413_00235</name>
</gene>
<dbReference type="PRINTS" id="PR00834">
    <property type="entry name" value="PROTEASES2C"/>
</dbReference>